<reference evidence="3 4" key="1">
    <citation type="journal article" date="2013" name="Genome Announc.">
        <title>Genome of the haloarchaeon Natronomonas moolapensis, a neutrophilic member of a previously haloalkaliphilic genus.</title>
        <authorList>
            <person name="Dyall-Smith M.L."/>
            <person name="Pfeiffer F."/>
            <person name="Oberwinkler T."/>
            <person name="Klee K."/>
            <person name="Rampp M."/>
            <person name="Palm P."/>
            <person name="Gross K."/>
            <person name="Schuster S.C."/>
            <person name="Oesterhelt D."/>
        </authorList>
    </citation>
    <scope>NUCLEOTIDE SEQUENCE [LARGE SCALE GENOMIC DNA]</scope>
    <source>
        <strain evidence="4">DSM 18674 / JCM 14361 / 8.8.11</strain>
    </source>
</reference>
<evidence type="ECO:0000313" key="3">
    <source>
        <dbReference type="EMBL" id="CCQ35568.1"/>
    </source>
</evidence>
<organism evidence="3 4">
    <name type="scientific">Natronomonas moolapensis (strain DSM 18674 / CECT 7526 / JCM 14361 / 8.8.11)</name>
    <dbReference type="NCBI Taxonomy" id="268739"/>
    <lineage>
        <taxon>Archaea</taxon>
        <taxon>Methanobacteriati</taxon>
        <taxon>Methanobacteriota</taxon>
        <taxon>Stenosarchaea group</taxon>
        <taxon>Halobacteria</taxon>
        <taxon>Halobacteriales</taxon>
        <taxon>Natronomonadaceae</taxon>
        <taxon>Natronomonas</taxon>
    </lineage>
</organism>
<dbReference type="InterPro" id="IPR020556">
    <property type="entry name" value="Amidase_CS"/>
</dbReference>
<dbReference type="AlphaFoldDB" id="M1XNN3"/>
<evidence type="ECO:0000313" key="4">
    <source>
        <dbReference type="Proteomes" id="UP000011867"/>
    </source>
</evidence>
<dbReference type="Proteomes" id="UP000011867">
    <property type="component" value="Chromosome"/>
</dbReference>
<dbReference type="InterPro" id="IPR023631">
    <property type="entry name" value="Amidase_dom"/>
</dbReference>
<dbReference type="GO" id="GO:0003824">
    <property type="term" value="F:catalytic activity"/>
    <property type="evidence" value="ECO:0007669"/>
    <property type="project" value="InterPro"/>
</dbReference>
<dbReference type="InterPro" id="IPR036928">
    <property type="entry name" value="AS_sf"/>
</dbReference>
<feature type="domain" description="Amidase" evidence="2">
    <location>
        <begin position="31"/>
        <end position="468"/>
    </location>
</feature>
<gene>
    <name evidence="3" type="ordered locus">Nmlp_1360</name>
</gene>
<name>M1XNN3_NATM8</name>
<dbReference type="PANTHER" id="PTHR11895">
    <property type="entry name" value="TRANSAMIDASE"/>
    <property type="match status" value="1"/>
</dbReference>
<dbReference type="InterPro" id="IPR000120">
    <property type="entry name" value="Amidase"/>
</dbReference>
<dbReference type="HOGENOM" id="CLU_009600_0_4_2"/>
<dbReference type="SUPFAM" id="SSF75304">
    <property type="entry name" value="Amidase signature (AS) enzymes"/>
    <property type="match status" value="1"/>
</dbReference>
<dbReference type="Pfam" id="PF01425">
    <property type="entry name" value="Amidase"/>
    <property type="match status" value="1"/>
</dbReference>
<dbReference type="eggNOG" id="arCOG01717">
    <property type="taxonomic scope" value="Archaea"/>
</dbReference>
<dbReference type="EMBL" id="HF582854">
    <property type="protein sequence ID" value="CCQ35568.1"/>
    <property type="molecule type" value="Genomic_DNA"/>
</dbReference>
<dbReference type="PANTHER" id="PTHR11895:SF7">
    <property type="entry name" value="GLUTAMYL-TRNA(GLN) AMIDOTRANSFERASE SUBUNIT A, MITOCHONDRIAL"/>
    <property type="match status" value="1"/>
</dbReference>
<protein>
    <submittedName>
        <fullName evidence="3">Probable amidase</fullName>
    </submittedName>
</protein>
<proteinExistence type="predicted"/>
<keyword evidence="4" id="KW-1185">Reference proteome</keyword>
<feature type="region of interest" description="Disordered" evidence="1">
    <location>
        <begin position="145"/>
        <end position="164"/>
    </location>
</feature>
<dbReference type="STRING" id="268739.Nmlp_1360"/>
<dbReference type="KEGG" id="nmo:Nmlp_1360"/>
<sequence>MPTSSGMSGLPDAAVGDLAADVRAGRRSARDLVEASLDRIDATDELNSFITVIGESARERADAIDARVEAGEDPGPLAGVPVGIKDLRTRKAGVPNTLGIRALADNVASEDSIGVERLEAAGAVVVGTTSTPAMAHTIKTENRLVGATPTPFDPERSAGGSSGGSAAAVAAGSVRLATGSDIGGSLRVPASCCSVIGLKPTLGVVPEYTSMDGFCATTPTFVGGPIARHTADTALLLDVLAGDDGRDPLSVPLGDPDYVAATDQPAGELSVTYSPNLDLQPVDPAVRAVVDEAVEDLASAGVAVESVAVDLPPYRRLSKAYVTQVGAFFGAFAAQIEAEHGIDIETVDIEATARATATLADGVETVEERLSNVPRTDAYRAIEAALGDRDALVTPTLTVPPYGKHLADGYPTEIDGESVRGVPTDAMLTWVFNMTGHPAASVPAGFTEDGLPVGLQVVGHRYAETDVLAVAAALERARPWADAYGAFEM</sequence>
<evidence type="ECO:0000256" key="1">
    <source>
        <dbReference type="SAM" id="MobiDB-lite"/>
    </source>
</evidence>
<evidence type="ECO:0000259" key="2">
    <source>
        <dbReference type="Pfam" id="PF01425"/>
    </source>
</evidence>
<accession>M1XNN3</accession>
<dbReference type="Gene3D" id="3.90.1300.10">
    <property type="entry name" value="Amidase signature (AS) domain"/>
    <property type="match status" value="1"/>
</dbReference>
<dbReference type="PROSITE" id="PS00571">
    <property type="entry name" value="AMIDASES"/>
    <property type="match status" value="1"/>
</dbReference>